<evidence type="ECO:0000256" key="2">
    <source>
        <dbReference type="ARBA" id="ARBA00023315"/>
    </source>
</evidence>
<dbReference type="Gene3D" id="3.40.630.30">
    <property type="match status" value="1"/>
</dbReference>
<evidence type="ECO:0000259" key="3">
    <source>
        <dbReference type="PROSITE" id="PS51186"/>
    </source>
</evidence>
<dbReference type="Proteomes" id="UP000577891">
    <property type="component" value="Unassembled WGS sequence"/>
</dbReference>
<evidence type="ECO:0000313" key="4">
    <source>
        <dbReference type="EMBL" id="MBB2173045.1"/>
    </source>
</evidence>
<feature type="domain" description="N-acetyltransferase" evidence="3">
    <location>
        <begin position="4"/>
        <end position="151"/>
    </location>
</feature>
<dbReference type="InterPro" id="IPR016181">
    <property type="entry name" value="Acyl_CoA_acyltransferase"/>
</dbReference>
<accession>A0A7W4J1M1</accession>
<evidence type="ECO:0000256" key="1">
    <source>
        <dbReference type="ARBA" id="ARBA00022679"/>
    </source>
</evidence>
<comment type="caution">
    <text evidence="4">The sequence shown here is derived from an EMBL/GenBank/DDBJ whole genome shotgun (WGS) entry which is preliminary data.</text>
</comment>
<dbReference type="AlphaFoldDB" id="A0A7W4J1M1"/>
<dbReference type="InterPro" id="IPR000182">
    <property type="entry name" value="GNAT_dom"/>
</dbReference>
<name>A0A7W4J1M1_9PROT</name>
<dbReference type="SUPFAM" id="SSF55729">
    <property type="entry name" value="Acyl-CoA N-acyltransferases (Nat)"/>
    <property type="match status" value="1"/>
</dbReference>
<dbReference type="Pfam" id="PF00583">
    <property type="entry name" value="Acetyltransf_1"/>
    <property type="match status" value="1"/>
</dbReference>
<dbReference type="InterPro" id="IPR050832">
    <property type="entry name" value="Bact_Acetyltransf"/>
</dbReference>
<dbReference type="CDD" id="cd04301">
    <property type="entry name" value="NAT_SF"/>
    <property type="match status" value="1"/>
</dbReference>
<protein>
    <submittedName>
        <fullName evidence="4">GNAT family N-acetyltransferase</fullName>
    </submittedName>
</protein>
<dbReference type="RefSeq" id="WP_182979558.1">
    <property type="nucleotide sequence ID" value="NZ_BAABGB010000007.1"/>
</dbReference>
<dbReference type="PANTHER" id="PTHR43877">
    <property type="entry name" value="AMINOALKYLPHOSPHONATE N-ACETYLTRANSFERASE-RELATED-RELATED"/>
    <property type="match status" value="1"/>
</dbReference>
<reference evidence="4 5" key="1">
    <citation type="submission" date="2020-04" db="EMBL/GenBank/DDBJ databases">
        <title>Description of novel Gluconacetobacter.</title>
        <authorList>
            <person name="Sombolestani A."/>
        </authorList>
    </citation>
    <scope>NUCLEOTIDE SEQUENCE [LARGE SCALE GENOMIC DNA]</scope>
    <source>
        <strain evidence="4 5">LMG 27724</strain>
    </source>
</reference>
<dbReference type="PROSITE" id="PS51186">
    <property type="entry name" value="GNAT"/>
    <property type="match status" value="1"/>
</dbReference>
<dbReference type="GO" id="GO:0016747">
    <property type="term" value="F:acyltransferase activity, transferring groups other than amino-acyl groups"/>
    <property type="evidence" value="ECO:0007669"/>
    <property type="project" value="InterPro"/>
</dbReference>
<proteinExistence type="predicted"/>
<gene>
    <name evidence="4" type="ORF">HLH35_13110</name>
</gene>
<evidence type="ECO:0000313" key="5">
    <source>
        <dbReference type="Proteomes" id="UP000577891"/>
    </source>
</evidence>
<dbReference type="EMBL" id="JABEQE010000011">
    <property type="protein sequence ID" value="MBB2173045.1"/>
    <property type="molecule type" value="Genomic_DNA"/>
</dbReference>
<sequence>MNTVHIRRAQAYDVVAIATLTHAAYSKWVPIIGREPLPMKVDYAEAFKVHRFDLLYENDALVALIETVEKNGGLLIENVAVRPAFQKRGYGRMLLAHAEELATSQGLPVIRLYTNSKFEENIALYKALGYNVCHEEPANGGIAVHMEKVMKAA</sequence>
<organism evidence="4 5">
    <name type="scientific">Gluconacetobacter asukensis</name>
    <dbReference type="NCBI Taxonomy" id="1017181"/>
    <lineage>
        <taxon>Bacteria</taxon>
        <taxon>Pseudomonadati</taxon>
        <taxon>Pseudomonadota</taxon>
        <taxon>Alphaproteobacteria</taxon>
        <taxon>Acetobacterales</taxon>
        <taxon>Acetobacteraceae</taxon>
        <taxon>Gluconacetobacter</taxon>
    </lineage>
</organism>
<keyword evidence="1 4" id="KW-0808">Transferase</keyword>
<keyword evidence="5" id="KW-1185">Reference proteome</keyword>
<keyword evidence="2" id="KW-0012">Acyltransferase</keyword>